<gene>
    <name evidence="2" type="ORF">E5170_09190</name>
</gene>
<evidence type="ECO:0000313" key="2">
    <source>
        <dbReference type="EMBL" id="THF34430.1"/>
    </source>
</evidence>
<evidence type="ECO:0000313" key="3">
    <source>
        <dbReference type="Proteomes" id="UP000310574"/>
    </source>
</evidence>
<dbReference type="EMBL" id="SSBS01000002">
    <property type="protein sequence ID" value="THF34430.1"/>
    <property type="molecule type" value="Genomic_DNA"/>
</dbReference>
<sequence length="126" mass="14382">MPRYRISNPARADIVDILRLSHTQFGDQARQRYQALILAALQALADKPYRIGSHDRDELAPGLRSYHLIYSRQQAKPTHGTVKSPRHIVFYRVANDDVIEVVRLLHDAMESHLHLPAADQPPDPMT</sequence>
<name>A0AAQ2DEK6_9PSED</name>
<dbReference type="Pfam" id="PF05016">
    <property type="entry name" value="ParE_toxin"/>
    <property type="match status" value="1"/>
</dbReference>
<dbReference type="Proteomes" id="UP000310574">
    <property type="component" value="Unassembled WGS sequence"/>
</dbReference>
<organism evidence="2 3">
    <name type="scientific">Pseudomonas atacamensis</name>
    <dbReference type="NCBI Taxonomy" id="2565368"/>
    <lineage>
        <taxon>Bacteria</taxon>
        <taxon>Pseudomonadati</taxon>
        <taxon>Pseudomonadota</taxon>
        <taxon>Gammaproteobacteria</taxon>
        <taxon>Pseudomonadales</taxon>
        <taxon>Pseudomonadaceae</taxon>
        <taxon>Pseudomonas</taxon>
    </lineage>
</organism>
<accession>A0AAQ2DEK6</accession>
<comment type="caution">
    <text evidence="2">The sequence shown here is derived from an EMBL/GenBank/DDBJ whole genome shotgun (WGS) entry which is preliminary data.</text>
</comment>
<proteinExistence type="predicted"/>
<keyword evidence="1" id="KW-1277">Toxin-antitoxin system</keyword>
<reference evidence="2 3" key="1">
    <citation type="submission" date="2019-04" db="EMBL/GenBank/DDBJ databases">
        <title>Draft genome sequence of Pseudomonas sp. M7D1 isolated from rhizosphere of plant the flowery desert.</title>
        <authorList>
            <person name="Poblete-Morales M."/>
            <person name="Plaza N."/>
            <person name="Corsini G."/>
            <person name="Silva E."/>
        </authorList>
    </citation>
    <scope>NUCLEOTIDE SEQUENCE [LARGE SCALE GENOMIC DNA]</scope>
    <source>
        <strain evidence="2 3">M7D1</strain>
    </source>
</reference>
<dbReference type="InterPro" id="IPR007712">
    <property type="entry name" value="RelE/ParE_toxin"/>
</dbReference>
<evidence type="ECO:0000256" key="1">
    <source>
        <dbReference type="ARBA" id="ARBA00022649"/>
    </source>
</evidence>
<dbReference type="RefSeq" id="WP_136492600.1">
    <property type="nucleotide sequence ID" value="NZ_JAYKOP010000002.1"/>
</dbReference>
<dbReference type="AlphaFoldDB" id="A0AAQ2DEK6"/>
<dbReference type="Gene3D" id="3.30.2310.20">
    <property type="entry name" value="RelE-like"/>
    <property type="match status" value="1"/>
</dbReference>
<dbReference type="InterPro" id="IPR035093">
    <property type="entry name" value="RelE/ParE_toxin_dom_sf"/>
</dbReference>
<protein>
    <submittedName>
        <fullName evidence="2">Type II toxin-antitoxin system RelE/ParE family toxin</fullName>
    </submittedName>
</protein>